<dbReference type="EMBL" id="CAJOBG010000810">
    <property type="protein sequence ID" value="CAF3860845.1"/>
    <property type="molecule type" value="Genomic_DNA"/>
</dbReference>
<evidence type="ECO:0000313" key="10">
    <source>
        <dbReference type="EMBL" id="CAF3919906.1"/>
    </source>
</evidence>
<evidence type="ECO:0000313" key="4">
    <source>
        <dbReference type="EMBL" id="CAF1978769.1"/>
    </source>
</evidence>
<proteinExistence type="predicted"/>
<evidence type="ECO:0000313" key="11">
    <source>
        <dbReference type="EMBL" id="CAF4577082.1"/>
    </source>
</evidence>
<name>A0A816M778_9BILA</name>
<dbReference type="EMBL" id="CAJNOV010017223">
    <property type="protein sequence ID" value="CAF1604676.1"/>
    <property type="molecule type" value="Genomic_DNA"/>
</dbReference>
<dbReference type="EMBL" id="CAJNOW010014170">
    <property type="protein sequence ID" value="CAF1630003.1"/>
    <property type="molecule type" value="Genomic_DNA"/>
</dbReference>
<accession>A0A816M778</accession>
<dbReference type="EMBL" id="CAJOBJ010000620">
    <property type="protein sequence ID" value="CAF3834128.1"/>
    <property type="molecule type" value="Genomic_DNA"/>
</dbReference>
<evidence type="ECO:0000313" key="2">
    <source>
        <dbReference type="EMBL" id="CAF1604676.1"/>
    </source>
</evidence>
<evidence type="ECO:0000313" key="8">
    <source>
        <dbReference type="EMBL" id="CAF3834128.1"/>
    </source>
</evidence>
<feature type="region of interest" description="Disordered" evidence="1">
    <location>
        <begin position="168"/>
        <end position="198"/>
    </location>
</feature>
<dbReference type="Proteomes" id="UP000663824">
    <property type="component" value="Unassembled WGS sequence"/>
</dbReference>
<feature type="region of interest" description="Disordered" evidence="1">
    <location>
        <begin position="382"/>
        <end position="406"/>
    </location>
</feature>
<dbReference type="Proteomes" id="UP000663842">
    <property type="component" value="Unassembled WGS sequence"/>
</dbReference>
<dbReference type="Proteomes" id="UP000663866">
    <property type="component" value="Unassembled WGS sequence"/>
</dbReference>
<feature type="compositionally biased region" description="Polar residues" evidence="1">
    <location>
        <begin position="326"/>
        <end position="341"/>
    </location>
</feature>
<feature type="compositionally biased region" description="Low complexity" evidence="1">
    <location>
        <begin position="397"/>
        <end position="406"/>
    </location>
</feature>
<dbReference type="EMBL" id="CAJNRG010000107">
    <property type="protein sequence ID" value="CAF1978769.1"/>
    <property type="molecule type" value="Genomic_DNA"/>
</dbReference>
<dbReference type="Proteomes" id="UP000663855">
    <property type="component" value="Unassembled WGS sequence"/>
</dbReference>
<dbReference type="EMBL" id="CAJOBF010001160">
    <property type="protein sequence ID" value="CAF3919906.1"/>
    <property type="molecule type" value="Genomic_DNA"/>
</dbReference>
<evidence type="ECO:0000313" key="13">
    <source>
        <dbReference type="Proteomes" id="UP000663866"/>
    </source>
</evidence>
<dbReference type="AlphaFoldDB" id="A0A816M778"/>
<gene>
    <name evidence="7" type="ORF">BYL167_LOCUS4409</name>
    <name evidence="2" type="ORF">CJN711_LOCUS35741</name>
    <name evidence="8" type="ORF">GIL414_LOCUS2984</name>
    <name evidence="3" type="ORF">KQP761_LOCUS25998</name>
    <name evidence="5" type="ORF">MBJ925_LOCUS7202</name>
    <name evidence="9" type="ORF">OVN521_LOCUS7373</name>
    <name evidence="11" type="ORF">SMN809_LOCUS38115</name>
    <name evidence="10" type="ORF">UXM345_LOCUS11565</name>
    <name evidence="6" type="ORF">WKI299_LOCUS25711</name>
    <name evidence="4" type="ORF">XDN619_LOCUS2261</name>
</gene>
<dbReference type="Proteomes" id="UP000663887">
    <property type="component" value="Unassembled WGS sequence"/>
</dbReference>
<dbReference type="Proteomes" id="UP000676336">
    <property type="component" value="Unassembled WGS sequence"/>
</dbReference>
<protein>
    <submittedName>
        <fullName evidence="5">Uncharacterized protein</fullName>
    </submittedName>
</protein>
<keyword evidence="13" id="KW-1185">Reference proteome</keyword>
<reference evidence="5" key="1">
    <citation type="submission" date="2021-02" db="EMBL/GenBank/DDBJ databases">
        <authorList>
            <person name="Nowell W R."/>
        </authorList>
    </citation>
    <scope>NUCLEOTIDE SEQUENCE</scope>
</reference>
<comment type="caution">
    <text evidence="5">The sequence shown here is derived from an EMBL/GenBank/DDBJ whole genome shotgun (WGS) entry which is preliminary data.</text>
</comment>
<sequence>MGLSEFEECSSRSGYCCPSVDRSLTTRLIEVSNSPFKYCSRFAHRPEWVDGLDRWTSVENSNTKDDLTRRHLDFHNDIGLYLPRHEKPNSAPISLKGFHTNAKLTTNNFTPERIRQLLRKEKDLLTENSWSNQKSLIEDQMPPVPTNTFRQSTSIQLSQTNEVRLPLRHSTHKSPSPSPPPPPQQQQQQQQQQTNSSLNQDTLKSLLKEHLTSLLTRGASTLNGNRTLVNVPPVEIKQQNRIESKFVEDRYLKMEDLNGTLSFQQQKSNATPPLAIYPKPTFGLTVTPVDLSSQKNFQSVSLEKMAQKTFLQDNDSSSVSSSRPSTQPIPLPSSTYQQQQPQKVILRRNLETNSSSNENFLSHETSIKSNEQYQTMQNIRKFPSNNRSSSKTGVHRTTMPSSSTITTTTTTTTIELLPPIISGKRLHIPVGNHRYL</sequence>
<dbReference type="Proteomes" id="UP000663856">
    <property type="component" value="Unassembled WGS sequence"/>
</dbReference>
<dbReference type="EMBL" id="CAJOBI010098671">
    <property type="protein sequence ID" value="CAF4577082.1"/>
    <property type="molecule type" value="Genomic_DNA"/>
</dbReference>
<dbReference type="Proteomes" id="UP000681720">
    <property type="component" value="Unassembled WGS sequence"/>
</dbReference>
<evidence type="ECO:0000256" key="1">
    <source>
        <dbReference type="SAM" id="MobiDB-lite"/>
    </source>
</evidence>
<evidence type="ECO:0000313" key="12">
    <source>
        <dbReference type="Proteomes" id="UP000663824"/>
    </source>
</evidence>
<evidence type="ECO:0000313" key="7">
    <source>
        <dbReference type="EMBL" id="CAF3826011.1"/>
    </source>
</evidence>
<dbReference type="EMBL" id="CAJOBH010000931">
    <property type="protein sequence ID" value="CAF3826011.1"/>
    <property type="molecule type" value="Genomic_DNA"/>
</dbReference>
<dbReference type="EMBL" id="CAJNRE010002471">
    <property type="protein sequence ID" value="CAF1979347.1"/>
    <property type="molecule type" value="Genomic_DNA"/>
</dbReference>
<evidence type="ECO:0000313" key="3">
    <source>
        <dbReference type="EMBL" id="CAF1630003.1"/>
    </source>
</evidence>
<dbReference type="OrthoDB" id="10027163at2759"/>
<feature type="region of interest" description="Disordered" evidence="1">
    <location>
        <begin position="311"/>
        <end position="341"/>
    </location>
</feature>
<dbReference type="Proteomes" id="UP000663834">
    <property type="component" value="Unassembled WGS sequence"/>
</dbReference>
<evidence type="ECO:0000313" key="9">
    <source>
        <dbReference type="EMBL" id="CAF3860845.1"/>
    </source>
</evidence>
<feature type="compositionally biased region" description="Polar residues" evidence="1">
    <location>
        <begin position="382"/>
        <end position="392"/>
    </location>
</feature>
<evidence type="ECO:0000313" key="6">
    <source>
        <dbReference type="EMBL" id="CAF2127753.1"/>
    </source>
</evidence>
<dbReference type="Proteomes" id="UP000681967">
    <property type="component" value="Unassembled WGS sequence"/>
</dbReference>
<organism evidence="5 12">
    <name type="scientific">Rotaria magnacalcarata</name>
    <dbReference type="NCBI Taxonomy" id="392030"/>
    <lineage>
        <taxon>Eukaryota</taxon>
        <taxon>Metazoa</taxon>
        <taxon>Spiralia</taxon>
        <taxon>Gnathifera</taxon>
        <taxon>Rotifera</taxon>
        <taxon>Eurotatoria</taxon>
        <taxon>Bdelloidea</taxon>
        <taxon>Philodinida</taxon>
        <taxon>Philodinidae</taxon>
        <taxon>Rotaria</taxon>
    </lineage>
</organism>
<evidence type="ECO:0000313" key="5">
    <source>
        <dbReference type="EMBL" id="CAF1979347.1"/>
    </source>
</evidence>
<dbReference type="EMBL" id="CAJNRF010011040">
    <property type="protein sequence ID" value="CAF2127753.1"/>
    <property type="molecule type" value="Genomic_DNA"/>
</dbReference>
<feature type="region of interest" description="Disordered" evidence="1">
    <location>
        <begin position="134"/>
        <end position="156"/>
    </location>
</feature>
<feature type="compositionally biased region" description="Polar residues" evidence="1">
    <location>
        <begin position="146"/>
        <end position="156"/>
    </location>
</feature>
<feature type="compositionally biased region" description="Low complexity" evidence="1">
    <location>
        <begin position="316"/>
        <end position="325"/>
    </location>
</feature>